<evidence type="ECO:0000313" key="2">
    <source>
        <dbReference type="Proteomes" id="UP000319498"/>
    </source>
</evidence>
<evidence type="ECO:0000313" key="1">
    <source>
        <dbReference type="EMBL" id="GED60749.1"/>
    </source>
</evidence>
<name>A0ABQ0TER5_9BACL</name>
<accession>A0ABQ0TER5</accession>
<organism evidence="1 2">
    <name type="scientific">Brevibacillus formosus</name>
    <dbReference type="NCBI Taxonomy" id="54913"/>
    <lineage>
        <taxon>Bacteria</taxon>
        <taxon>Bacillati</taxon>
        <taxon>Bacillota</taxon>
        <taxon>Bacilli</taxon>
        <taxon>Bacillales</taxon>
        <taxon>Paenibacillaceae</taxon>
        <taxon>Brevibacillus</taxon>
    </lineage>
</organism>
<gene>
    <name evidence="1" type="ORF">BFO01nite_48810</name>
</gene>
<proteinExistence type="predicted"/>
<protein>
    <submittedName>
        <fullName evidence="1">Uncharacterized protein</fullName>
    </submittedName>
</protein>
<dbReference type="EMBL" id="BJOL01000033">
    <property type="protein sequence ID" value="GED60749.1"/>
    <property type="molecule type" value="Genomic_DNA"/>
</dbReference>
<sequence>MLFKRLMNAQAARKFLRRLVPLDENLFTLVFADHRKVGNPLLGVFGDRDQEGMKLVQNPLNR</sequence>
<comment type="caution">
    <text evidence="1">The sequence shown here is derived from an EMBL/GenBank/DDBJ whole genome shotgun (WGS) entry which is preliminary data.</text>
</comment>
<keyword evidence="2" id="KW-1185">Reference proteome</keyword>
<dbReference type="Proteomes" id="UP000319498">
    <property type="component" value="Unassembled WGS sequence"/>
</dbReference>
<reference evidence="1 2" key="1">
    <citation type="submission" date="2019-06" db="EMBL/GenBank/DDBJ databases">
        <title>Whole genome shotgun sequence of Brevibacillus formosus NBRC 15716.</title>
        <authorList>
            <person name="Hosoyama A."/>
            <person name="Uohara A."/>
            <person name="Ohji S."/>
            <person name="Ichikawa N."/>
        </authorList>
    </citation>
    <scope>NUCLEOTIDE SEQUENCE [LARGE SCALE GENOMIC DNA]</scope>
    <source>
        <strain evidence="1 2">NBRC 15716</strain>
    </source>
</reference>